<dbReference type="Proteomes" id="UP000053766">
    <property type="component" value="Unassembled WGS sequence"/>
</dbReference>
<proteinExistence type="predicted"/>
<keyword evidence="2" id="KW-1133">Transmembrane helix</keyword>
<keyword evidence="2" id="KW-0472">Membrane</keyword>
<feature type="transmembrane region" description="Helical" evidence="2">
    <location>
        <begin position="104"/>
        <end position="126"/>
    </location>
</feature>
<evidence type="ECO:0000313" key="4">
    <source>
        <dbReference type="Proteomes" id="UP000053766"/>
    </source>
</evidence>
<evidence type="ECO:0000313" key="3">
    <source>
        <dbReference type="EMBL" id="KJH48911.1"/>
    </source>
</evidence>
<protein>
    <submittedName>
        <fullName evidence="3">Uncharacterized protein</fullName>
    </submittedName>
</protein>
<feature type="transmembrane region" description="Helical" evidence="2">
    <location>
        <begin position="33"/>
        <end position="54"/>
    </location>
</feature>
<feature type="compositionally biased region" description="Basic and acidic residues" evidence="1">
    <location>
        <begin position="139"/>
        <end position="152"/>
    </location>
</feature>
<reference evidence="3 4" key="1">
    <citation type="submission" date="2013-11" db="EMBL/GenBank/DDBJ databases">
        <title>Draft genome of the bovine lungworm Dictyocaulus viviparus.</title>
        <authorList>
            <person name="Mitreva M."/>
        </authorList>
    </citation>
    <scope>NUCLEOTIDE SEQUENCE [LARGE SCALE GENOMIC DNA]</scope>
    <source>
        <strain evidence="3 4">HannoverDv2000</strain>
    </source>
</reference>
<feature type="region of interest" description="Disordered" evidence="1">
    <location>
        <begin position="137"/>
        <end position="161"/>
    </location>
</feature>
<name>A0A0D8Y2V9_DICVI</name>
<gene>
    <name evidence="3" type="ORF">DICVIV_04940</name>
</gene>
<evidence type="ECO:0000256" key="2">
    <source>
        <dbReference type="SAM" id="Phobius"/>
    </source>
</evidence>
<accession>A0A0D8Y2V9</accession>
<organism evidence="3 4">
    <name type="scientific">Dictyocaulus viviparus</name>
    <name type="common">Bovine lungworm</name>
    <dbReference type="NCBI Taxonomy" id="29172"/>
    <lineage>
        <taxon>Eukaryota</taxon>
        <taxon>Metazoa</taxon>
        <taxon>Ecdysozoa</taxon>
        <taxon>Nematoda</taxon>
        <taxon>Chromadorea</taxon>
        <taxon>Rhabditida</taxon>
        <taxon>Rhabditina</taxon>
        <taxon>Rhabditomorpha</taxon>
        <taxon>Strongyloidea</taxon>
        <taxon>Metastrongylidae</taxon>
        <taxon>Dictyocaulus</taxon>
    </lineage>
</organism>
<feature type="transmembrane region" description="Helical" evidence="2">
    <location>
        <begin position="66"/>
        <end position="92"/>
    </location>
</feature>
<reference evidence="4" key="2">
    <citation type="journal article" date="2016" name="Sci. Rep.">
        <title>Dictyocaulus viviparus genome, variome and transcriptome elucidate lungworm biology and support future intervention.</title>
        <authorList>
            <person name="McNulty S.N."/>
            <person name="Strube C."/>
            <person name="Rosa B.A."/>
            <person name="Martin J.C."/>
            <person name="Tyagi R."/>
            <person name="Choi Y.J."/>
            <person name="Wang Q."/>
            <person name="Hallsworth Pepin K."/>
            <person name="Zhang X."/>
            <person name="Ozersky P."/>
            <person name="Wilson R.K."/>
            <person name="Sternberg P.W."/>
            <person name="Gasser R.B."/>
            <person name="Mitreva M."/>
        </authorList>
    </citation>
    <scope>NUCLEOTIDE SEQUENCE [LARGE SCALE GENOMIC DNA]</scope>
    <source>
        <strain evidence="4">HannoverDv2000</strain>
    </source>
</reference>
<sequence length="197" mass="22028">MFAGQNALKLLITSNITALTPEEVQMSFQGIKIVASFIIEVIMILCIITCVLIYNIDFLAKKLPTVVIIVILIFVVLFNIAELTILILYVTAHSQSDNDILGCTYVSGGSLFLTILVIVCFFFLSLPQQTTSQTPKAIEFSKHSNEGDKSTESKTITQREPSRIYTDTLKSSRTKKIIPDYSHLNEAQYENLVDLNK</sequence>
<evidence type="ECO:0000256" key="1">
    <source>
        <dbReference type="SAM" id="MobiDB-lite"/>
    </source>
</evidence>
<keyword evidence="2" id="KW-0812">Transmembrane</keyword>
<dbReference type="AlphaFoldDB" id="A0A0D8Y2V9"/>
<keyword evidence="4" id="KW-1185">Reference proteome</keyword>
<dbReference type="EMBL" id="KN716251">
    <property type="protein sequence ID" value="KJH48911.1"/>
    <property type="molecule type" value="Genomic_DNA"/>
</dbReference>